<accession>A0AAV3P1A1</accession>
<protein>
    <submittedName>
        <fullName evidence="1">Uncharacterized protein</fullName>
    </submittedName>
</protein>
<dbReference type="Proteomes" id="UP001454036">
    <property type="component" value="Unassembled WGS sequence"/>
</dbReference>
<comment type="caution">
    <text evidence="1">The sequence shown here is derived from an EMBL/GenBank/DDBJ whole genome shotgun (WGS) entry which is preliminary data.</text>
</comment>
<evidence type="ECO:0000313" key="2">
    <source>
        <dbReference type="Proteomes" id="UP001454036"/>
    </source>
</evidence>
<evidence type="ECO:0000313" key="1">
    <source>
        <dbReference type="EMBL" id="GAA0145013.1"/>
    </source>
</evidence>
<sequence>MSLRRTSRSLQAHAYEAAAGEIRHGDLDDMGEIRMDSYGSVYLNPVDSGDDLGDNSCSDSEESDVGFVDEEYDMADDDTLFDRNVDEDVDESDPLSHTDLFSNAIHEQLRDSDGDADLTLAKVQFRVWRKILMYLNMFHLPSCWQNELDFVVGNGKGKSFKAQLCRSAFCSVVYNVWLERSRRVFKKEKKIVDELVFHIINSIRKKVSSWKDLVM</sequence>
<name>A0AAV3P1A1_LITER</name>
<reference evidence="1 2" key="1">
    <citation type="submission" date="2024-01" db="EMBL/GenBank/DDBJ databases">
        <title>The complete chloroplast genome sequence of Lithospermum erythrorhizon: insights into the phylogenetic relationship among Boraginaceae species and the maternal lineages of purple gromwells.</title>
        <authorList>
            <person name="Okada T."/>
            <person name="Watanabe K."/>
        </authorList>
    </citation>
    <scope>NUCLEOTIDE SEQUENCE [LARGE SCALE GENOMIC DNA]</scope>
</reference>
<gene>
    <name evidence="1" type="ORF">LIER_05308</name>
</gene>
<organism evidence="1 2">
    <name type="scientific">Lithospermum erythrorhizon</name>
    <name type="common">Purple gromwell</name>
    <name type="synonym">Lithospermum officinale var. erythrorhizon</name>
    <dbReference type="NCBI Taxonomy" id="34254"/>
    <lineage>
        <taxon>Eukaryota</taxon>
        <taxon>Viridiplantae</taxon>
        <taxon>Streptophyta</taxon>
        <taxon>Embryophyta</taxon>
        <taxon>Tracheophyta</taxon>
        <taxon>Spermatophyta</taxon>
        <taxon>Magnoliopsida</taxon>
        <taxon>eudicotyledons</taxon>
        <taxon>Gunneridae</taxon>
        <taxon>Pentapetalae</taxon>
        <taxon>asterids</taxon>
        <taxon>lamiids</taxon>
        <taxon>Boraginales</taxon>
        <taxon>Boraginaceae</taxon>
        <taxon>Boraginoideae</taxon>
        <taxon>Lithospermeae</taxon>
        <taxon>Lithospermum</taxon>
    </lineage>
</organism>
<dbReference type="AlphaFoldDB" id="A0AAV3P1A1"/>
<proteinExistence type="predicted"/>
<dbReference type="EMBL" id="BAABME010000725">
    <property type="protein sequence ID" value="GAA0145013.1"/>
    <property type="molecule type" value="Genomic_DNA"/>
</dbReference>
<keyword evidence="2" id="KW-1185">Reference proteome</keyword>